<evidence type="ECO:0000313" key="2">
    <source>
        <dbReference type="EMBL" id="CAE2217117.1"/>
    </source>
</evidence>
<organism evidence="2">
    <name type="scientific">Odontella aurita</name>
    <dbReference type="NCBI Taxonomy" id="265563"/>
    <lineage>
        <taxon>Eukaryota</taxon>
        <taxon>Sar</taxon>
        <taxon>Stramenopiles</taxon>
        <taxon>Ochrophyta</taxon>
        <taxon>Bacillariophyta</taxon>
        <taxon>Mediophyceae</taxon>
        <taxon>Biddulphiophycidae</taxon>
        <taxon>Eupodiscales</taxon>
        <taxon>Odontellaceae</taxon>
        <taxon>Odontella</taxon>
    </lineage>
</organism>
<protein>
    <submittedName>
        <fullName evidence="2">Uncharacterized protein</fullName>
    </submittedName>
</protein>
<accession>A0A7S4I306</accession>
<proteinExistence type="predicted"/>
<dbReference type="EMBL" id="HBKQ01010195">
    <property type="protein sequence ID" value="CAE2217117.1"/>
    <property type="molecule type" value="Transcribed_RNA"/>
</dbReference>
<dbReference type="AlphaFoldDB" id="A0A7S4I306"/>
<sequence>MRNVKGGAPRPAVGADEGARGSSPKSCAGGGRKRIGIVGSGTVGRVQRARTSIRAPLIRAPRSAPVCPFSAIFKLSRTNTQSEGININTSSSRSQHNSTIFEHQPLTEFVCLLR</sequence>
<gene>
    <name evidence="2" type="ORF">OAUR00152_LOCUS6898</name>
</gene>
<reference evidence="2" key="1">
    <citation type="submission" date="2021-01" db="EMBL/GenBank/DDBJ databases">
        <authorList>
            <person name="Corre E."/>
            <person name="Pelletier E."/>
            <person name="Niang G."/>
            <person name="Scheremetjew M."/>
            <person name="Finn R."/>
            <person name="Kale V."/>
            <person name="Holt S."/>
            <person name="Cochrane G."/>
            <person name="Meng A."/>
            <person name="Brown T."/>
            <person name="Cohen L."/>
        </authorList>
    </citation>
    <scope>NUCLEOTIDE SEQUENCE</scope>
    <source>
        <strain evidence="2">Isolate 1302-5</strain>
    </source>
</reference>
<feature type="region of interest" description="Disordered" evidence="1">
    <location>
        <begin position="1"/>
        <end position="33"/>
    </location>
</feature>
<name>A0A7S4I306_9STRA</name>
<evidence type="ECO:0000256" key="1">
    <source>
        <dbReference type="SAM" id="MobiDB-lite"/>
    </source>
</evidence>